<gene>
    <name evidence="1" type="ORF">KME07_03850</name>
</gene>
<dbReference type="EMBL" id="JAHHHV010000015">
    <property type="protein sequence ID" value="MBW4464561.1"/>
    <property type="molecule type" value="Genomic_DNA"/>
</dbReference>
<name>A0A951P7Q5_9CYAN</name>
<reference evidence="1" key="2">
    <citation type="journal article" date="2022" name="Microbiol. Resour. Announc.">
        <title>Metagenome Sequencing to Explore Phylogenomics of Terrestrial Cyanobacteria.</title>
        <authorList>
            <person name="Ward R.D."/>
            <person name="Stajich J.E."/>
            <person name="Johansen J.R."/>
            <person name="Huntemann M."/>
            <person name="Clum A."/>
            <person name="Foster B."/>
            <person name="Foster B."/>
            <person name="Roux S."/>
            <person name="Palaniappan K."/>
            <person name="Varghese N."/>
            <person name="Mukherjee S."/>
            <person name="Reddy T.B.K."/>
            <person name="Daum C."/>
            <person name="Copeland A."/>
            <person name="Chen I.A."/>
            <person name="Ivanova N.N."/>
            <person name="Kyrpides N.C."/>
            <person name="Shapiro N."/>
            <person name="Eloe-Fadrosh E.A."/>
            <person name="Pietrasiak N."/>
        </authorList>
    </citation>
    <scope>NUCLEOTIDE SEQUENCE</scope>
    <source>
        <strain evidence="1">GSE-TBD4-15B</strain>
    </source>
</reference>
<comment type="caution">
    <text evidence="1">The sequence shown here is derived from an EMBL/GenBank/DDBJ whole genome shotgun (WGS) entry which is preliminary data.</text>
</comment>
<dbReference type="InterPro" id="IPR029056">
    <property type="entry name" value="Ribokinase-like"/>
</dbReference>
<reference evidence="1" key="1">
    <citation type="submission" date="2021-05" db="EMBL/GenBank/DDBJ databases">
        <authorList>
            <person name="Pietrasiak N."/>
            <person name="Ward R."/>
            <person name="Stajich J.E."/>
            <person name="Kurbessoian T."/>
        </authorList>
    </citation>
    <scope>NUCLEOTIDE SEQUENCE</scope>
    <source>
        <strain evidence="1">GSE-TBD4-15B</strain>
    </source>
</reference>
<sequence>MISISWLDRWQSLSLLVLGDAILDSYLCGHAYRLCREAPAPVIALEQQQIARSTR</sequence>
<dbReference type="AlphaFoldDB" id="A0A951P7Q5"/>
<accession>A0A951P7Q5</accession>
<organism evidence="1 2">
    <name type="scientific">Pegethrix bostrychoides GSE-TBD4-15B</name>
    <dbReference type="NCBI Taxonomy" id="2839662"/>
    <lineage>
        <taxon>Bacteria</taxon>
        <taxon>Bacillati</taxon>
        <taxon>Cyanobacteriota</taxon>
        <taxon>Cyanophyceae</taxon>
        <taxon>Oculatellales</taxon>
        <taxon>Oculatellaceae</taxon>
        <taxon>Pegethrix</taxon>
    </lineage>
</organism>
<evidence type="ECO:0000313" key="1">
    <source>
        <dbReference type="EMBL" id="MBW4464561.1"/>
    </source>
</evidence>
<dbReference type="Gene3D" id="3.40.1190.20">
    <property type="match status" value="1"/>
</dbReference>
<protein>
    <submittedName>
        <fullName evidence="1">Uncharacterized protein</fullName>
    </submittedName>
</protein>
<proteinExistence type="predicted"/>
<dbReference type="Proteomes" id="UP000707356">
    <property type="component" value="Unassembled WGS sequence"/>
</dbReference>
<evidence type="ECO:0000313" key="2">
    <source>
        <dbReference type="Proteomes" id="UP000707356"/>
    </source>
</evidence>